<accession>A0A6J4JDK1</accession>
<feature type="transmembrane region" description="Helical" evidence="1">
    <location>
        <begin position="6"/>
        <end position="31"/>
    </location>
</feature>
<protein>
    <submittedName>
        <fullName evidence="2">Uncharacterized protein</fullName>
    </submittedName>
</protein>
<gene>
    <name evidence="2" type="ORF">AVDCRST_MAG77-3456</name>
</gene>
<proteinExistence type="predicted"/>
<dbReference type="AlphaFoldDB" id="A0A6J4JDK1"/>
<name>A0A6J4JDK1_9CHLR</name>
<sequence>MRISRVGRLLASGAAAGCTATLPMTLVMLALHRRLPRDERWALPPRQIALRIAGRFGLRHRMAEPARSVTTLVSHFAFGAAMGAAYAPLGSVLPRSQGAQLTGGVLFGLLVWSGPRATSAYCRRPGCSLPRRNSPRAATSAGCPARG</sequence>
<evidence type="ECO:0000313" key="2">
    <source>
        <dbReference type="EMBL" id="CAA9276227.1"/>
    </source>
</evidence>
<organism evidence="2">
    <name type="scientific">uncultured Chloroflexota bacterium</name>
    <dbReference type="NCBI Taxonomy" id="166587"/>
    <lineage>
        <taxon>Bacteria</taxon>
        <taxon>Bacillati</taxon>
        <taxon>Chloroflexota</taxon>
        <taxon>environmental samples</taxon>
    </lineage>
</organism>
<keyword evidence="1" id="KW-0472">Membrane</keyword>
<evidence type="ECO:0000256" key="1">
    <source>
        <dbReference type="SAM" id="Phobius"/>
    </source>
</evidence>
<keyword evidence="1" id="KW-0812">Transmembrane</keyword>
<reference evidence="2" key="1">
    <citation type="submission" date="2020-02" db="EMBL/GenBank/DDBJ databases">
        <authorList>
            <person name="Meier V. D."/>
        </authorList>
    </citation>
    <scope>NUCLEOTIDE SEQUENCE</scope>
    <source>
        <strain evidence="2">AVDCRST_MAG77</strain>
    </source>
</reference>
<keyword evidence="1" id="KW-1133">Transmembrane helix</keyword>
<dbReference type="EMBL" id="CADCTC010000192">
    <property type="protein sequence ID" value="CAA9276227.1"/>
    <property type="molecule type" value="Genomic_DNA"/>
</dbReference>